<organism evidence="4 5">
    <name type="scientific">Cucurbita argyrosperma subsp. sororia</name>
    <dbReference type="NCBI Taxonomy" id="37648"/>
    <lineage>
        <taxon>Eukaryota</taxon>
        <taxon>Viridiplantae</taxon>
        <taxon>Streptophyta</taxon>
        <taxon>Embryophyta</taxon>
        <taxon>Tracheophyta</taxon>
        <taxon>Spermatophyta</taxon>
        <taxon>Magnoliopsida</taxon>
        <taxon>eudicotyledons</taxon>
        <taxon>Gunneridae</taxon>
        <taxon>Pentapetalae</taxon>
        <taxon>rosids</taxon>
        <taxon>fabids</taxon>
        <taxon>Cucurbitales</taxon>
        <taxon>Cucurbitaceae</taxon>
        <taxon>Cucurbiteae</taxon>
        <taxon>Cucurbita</taxon>
    </lineage>
</organism>
<accession>A0AAV6LTM0</accession>
<reference evidence="4 5" key="1">
    <citation type="journal article" date="2021" name="Hortic Res">
        <title>The domestication of Cucurbita argyrosperma as revealed by the genome of its wild relative.</title>
        <authorList>
            <person name="Barrera-Redondo J."/>
            <person name="Sanchez-de la Vega G."/>
            <person name="Aguirre-Liguori J.A."/>
            <person name="Castellanos-Morales G."/>
            <person name="Gutierrez-Guerrero Y.T."/>
            <person name="Aguirre-Dugua X."/>
            <person name="Aguirre-Planter E."/>
            <person name="Tenaillon M.I."/>
            <person name="Lira-Saade R."/>
            <person name="Eguiarte L.E."/>
        </authorList>
    </citation>
    <scope>NUCLEOTIDE SEQUENCE [LARGE SCALE GENOMIC DNA]</scope>
    <source>
        <strain evidence="4">JBR-2021</strain>
    </source>
</reference>
<keyword evidence="1 2" id="KW-0129">CBS domain</keyword>
<evidence type="ECO:0000256" key="2">
    <source>
        <dbReference type="PROSITE-ProRule" id="PRU00703"/>
    </source>
</evidence>
<dbReference type="SMART" id="SM00116">
    <property type="entry name" value="CBS"/>
    <property type="match status" value="2"/>
</dbReference>
<dbReference type="PANTHER" id="PTHR43080">
    <property type="entry name" value="CBS DOMAIN-CONTAINING PROTEIN CBSX3, MITOCHONDRIAL"/>
    <property type="match status" value="1"/>
</dbReference>
<sequence>MDEKSKNSGGERKFRYLFLTKPSLFLVLHFLRESRGFLPDLHQVKMQGAVRSFLSHGNIVKTAVLQQLRVANPCMRPAMLSRFTTSTSSANIEEHGFESTTIDDILKAKGKSADGSWLWCTTDDTVYDAVQSMTQHNVGALVVVKPAEQNSIAGIITERDYLRKIIVQGRSSKSTKVGDIMTEENKLITVTPDTKVLRAMQLMTDNRIRHIPVIDDKGMKGMVSIGDVVRAVVSEHREELNRLNAFIQGGY</sequence>
<evidence type="ECO:0000256" key="1">
    <source>
        <dbReference type="ARBA" id="ARBA00023122"/>
    </source>
</evidence>
<dbReference type="FunFam" id="3.10.580.10:FF:000017">
    <property type="entry name" value="CBS domain-containing protein CBSX3, mitochondrial"/>
    <property type="match status" value="1"/>
</dbReference>
<feature type="domain" description="CBS" evidence="3">
    <location>
        <begin position="181"/>
        <end position="239"/>
    </location>
</feature>
<dbReference type="InterPro" id="IPR000644">
    <property type="entry name" value="CBS_dom"/>
</dbReference>
<dbReference type="PANTHER" id="PTHR43080:SF2">
    <property type="entry name" value="CBS DOMAIN-CONTAINING PROTEIN"/>
    <property type="match status" value="1"/>
</dbReference>
<evidence type="ECO:0000313" key="5">
    <source>
        <dbReference type="Proteomes" id="UP000685013"/>
    </source>
</evidence>
<feature type="domain" description="CBS" evidence="3">
    <location>
        <begin position="113"/>
        <end position="172"/>
    </location>
</feature>
<dbReference type="PROSITE" id="PS51371">
    <property type="entry name" value="CBS"/>
    <property type="match status" value="2"/>
</dbReference>
<dbReference type="Pfam" id="PF00571">
    <property type="entry name" value="CBS"/>
    <property type="match status" value="2"/>
</dbReference>
<protein>
    <submittedName>
        <fullName evidence="4">CBS domain-containing protein CBSX3, mitochondrial</fullName>
    </submittedName>
</protein>
<dbReference type="InterPro" id="IPR044725">
    <property type="entry name" value="CBSX3_CBS_dom"/>
</dbReference>
<dbReference type="CDD" id="cd04623">
    <property type="entry name" value="CBS_pair_bac_euk"/>
    <property type="match status" value="1"/>
</dbReference>
<dbReference type="EMBL" id="JAGKQH010000020">
    <property type="protein sequence ID" value="KAG6570609.1"/>
    <property type="molecule type" value="Genomic_DNA"/>
</dbReference>
<dbReference type="Proteomes" id="UP000685013">
    <property type="component" value="Chromosome 20"/>
</dbReference>
<name>A0AAV6LTM0_9ROSI</name>
<keyword evidence="5" id="KW-1185">Reference proteome</keyword>
<evidence type="ECO:0000259" key="3">
    <source>
        <dbReference type="PROSITE" id="PS51371"/>
    </source>
</evidence>
<evidence type="ECO:0000313" key="4">
    <source>
        <dbReference type="EMBL" id="KAG6570609.1"/>
    </source>
</evidence>
<proteinExistence type="predicted"/>
<feature type="non-terminal residue" evidence="4">
    <location>
        <position position="1"/>
    </location>
</feature>
<dbReference type="InterPro" id="IPR051257">
    <property type="entry name" value="Diverse_CBS-Domain"/>
</dbReference>
<gene>
    <name evidence="4" type="primary">CBSX3</name>
    <name evidence="4" type="ORF">SDJN03_29524</name>
</gene>
<dbReference type="AlphaFoldDB" id="A0AAV6LTM0"/>
<comment type="caution">
    <text evidence="4">The sequence shown here is derived from an EMBL/GenBank/DDBJ whole genome shotgun (WGS) entry which is preliminary data.</text>
</comment>